<evidence type="ECO:0000313" key="5">
    <source>
        <dbReference type="Proteomes" id="UP000675881"/>
    </source>
</evidence>
<keyword evidence="4" id="KW-0413">Isomerase</keyword>
<evidence type="ECO:0000259" key="1">
    <source>
        <dbReference type="Pfam" id="PF00160"/>
    </source>
</evidence>
<dbReference type="EMBL" id="HG994585">
    <property type="protein sequence ID" value="CAF2978421.1"/>
    <property type="molecule type" value="Genomic_DNA"/>
</dbReference>
<dbReference type="SUPFAM" id="SSF50998">
    <property type="entry name" value="Quinoprotein alcohol dehydrogenase-like"/>
    <property type="match status" value="1"/>
</dbReference>
<organism evidence="4 5">
    <name type="scientific">Lepeophtheirus salmonis</name>
    <name type="common">Salmon louse</name>
    <name type="synonym">Caligus salmonis</name>
    <dbReference type="NCBI Taxonomy" id="72036"/>
    <lineage>
        <taxon>Eukaryota</taxon>
        <taxon>Metazoa</taxon>
        <taxon>Ecdysozoa</taxon>
        <taxon>Arthropoda</taxon>
        <taxon>Crustacea</taxon>
        <taxon>Multicrustacea</taxon>
        <taxon>Hexanauplia</taxon>
        <taxon>Copepoda</taxon>
        <taxon>Siphonostomatoida</taxon>
        <taxon>Caligidae</taxon>
        <taxon>Lepeophtheirus</taxon>
    </lineage>
</organism>
<dbReference type="InterPro" id="IPR015943">
    <property type="entry name" value="WD40/YVTN_repeat-like_dom_sf"/>
</dbReference>
<dbReference type="SUPFAM" id="SSF56801">
    <property type="entry name" value="Acetyl-CoA synthetase-like"/>
    <property type="match status" value="1"/>
</dbReference>
<sequence>MSLTLHTDLGDIKCEIFCEQCPKTSENFLALAGSGYYEGCLWHRNIKGFMVQTGDPSGTGKGGESIYGGRTLSDEIKDSLKHKARGTLSMANSGSQIYGFCFNQLNKSEPILLYAITTSGTTSTKKVVYASHSSVDSNVKDFINCFDSVSAVVVSSPPIFDPFYVDILFSVAKGLPIFLSTSNVRIRSKVYVKYIMDITSSHILLQMTPTLYNSISFDLLKDTSKKFTFVLGGEQFPSLSSIPPHSVYYNVFGVTEMSCWQSMVKIESILDIPILHVGSNLISNTDVYLVDDKSDRVVGDKIEGRIVVSSQIRRCFRGESCVIYDAFETGDIGYYEKGYLYFNGRNHDSNIVKINGKRTNLLEMERRLKFILPSTLFHLDFYENALTLYCVNELENVVSSKILTMADFSSFIMPSKIIKVGKIPFNANGKVNKDQLRPSFHTKRKEAKNNILKEDVEDLWNKYTGILPKDTNNFILDGGDSHCSLAFLEELGVDPDIFIEIVLNQSFSDLVTALKGPIIMMVPSKRQMNVLEHKSKIVETQPSYRRRGFSTALSNVSSIKSINLAWKIDLEKCIDASVLVVDDCLAYVGSHSGIFLSCCVARGVVKWSIKLPDRIESSAIASSRFVIVGCYNHALYSIEKQSGAIAWSYSTSGMIKSSPIIIDELVIFGSYDYFVYSLHRDTGTLCWKTNFVNSCILTSPAVTDGYGYVASLNGFALKLNTFSGEETWRVKLALQGNTIAFGSHDHHLYIGYICETKFDLTAKIDLGHPIYSTPYFFGPQKLAGISIDGRFVVVESKEVSLDVMLPVNGQIFSSPIIFDKRLVFGCRDNHLYGFDI</sequence>
<feature type="domain" description="Pyrrolo-quinoline quinone repeat" evidence="3">
    <location>
        <begin position="570"/>
        <end position="732"/>
    </location>
</feature>
<evidence type="ECO:0000259" key="3">
    <source>
        <dbReference type="Pfam" id="PF13570"/>
    </source>
</evidence>
<dbReference type="InterPro" id="IPR011047">
    <property type="entry name" value="Quinoprotein_ADH-like_sf"/>
</dbReference>
<accession>A0A7R8CZS6</accession>
<dbReference type="InterPro" id="IPR002130">
    <property type="entry name" value="Cyclophilin-type_PPIase_dom"/>
</dbReference>
<reference evidence="4" key="1">
    <citation type="submission" date="2021-02" db="EMBL/GenBank/DDBJ databases">
        <authorList>
            <person name="Bekaert M."/>
        </authorList>
    </citation>
    <scope>NUCLEOTIDE SEQUENCE</scope>
    <source>
        <strain evidence="4">IoA-00</strain>
    </source>
</reference>
<dbReference type="Proteomes" id="UP000675881">
    <property type="component" value="Chromosome 6"/>
</dbReference>
<evidence type="ECO:0000313" key="4">
    <source>
        <dbReference type="EMBL" id="CAF2978421.1"/>
    </source>
</evidence>
<protein>
    <submittedName>
        <fullName evidence="4">PPIL3</fullName>
        <ecNumber evidence="4">5.2.1.8</ecNumber>
    </submittedName>
</protein>
<dbReference type="OrthoDB" id="271386at2759"/>
<dbReference type="Gene3D" id="2.130.10.10">
    <property type="entry name" value="YVTN repeat-like/Quinoprotein amine dehydrogenase"/>
    <property type="match status" value="1"/>
</dbReference>
<dbReference type="Pfam" id="PF13570">
    <property type="entry name" value="Beta-prop_ACSF4"/>
    <property type="match status" value="1"/>
</dbReference>
<dbReference type="PRINTS" id="PR00153">
    <property type="entry name" value="CSAPPISMRASE"/>
</dbReference>
<dbReference type="Gene3D" id="2.40.100.10">
    <property type="entry name" value="Cyclophilin-like"/>
    <property type="match status" value="1"/>
</dbReference>
<proteinExistence type="predicted"/>
<dbReference type="SMART" id="SM00564">
    <property type="entry name" value="PQQ"/>
    <property type="match status" value="3"/>
</dbReference>
<dbReference type="GO" id="GO:0003755">
    <property type="term" value="F:peptidyl-prolyl cis-trans isomerase activity"/>
    <property type="evidence" value="ECO:0007669"/>
    <property type="project" value="UniProtKB-EC"/>
</dbReference>
<gene>
    <name evidence="4" type="ORF">LSAA_12536</name>
</gene>
<name>A0A7R8CZS6_LEPSM</name>
<dbReference type="InterPro" id="IPR052091">
    <property type="entry name" value="Beta-ala_Activ/Resist"/>
</dbReference>
<dbReference type="InterPro" id="IPR029000">
    <property type="entry name" value="Cyclophilin-like_dom_sf"/>
</dbReference>
<dbReference type="PANTHER" id="PTHR44394:SF1">
    <property type="entry name" value="BETA-ALANINE-ACTIVATING ENZYME"/>
    <property type="match status" value="1"/>
</dbReference>
<keyword evidence="5" id="KW-1185">Reference proteome</keyword>
<dbReference type="Pfam" id="PF00501">
    <property type="entry name" value="AMP-binding"/>
    <property type="match status" value="1"/>
</dbReference>
<dbReference type="PANTHER" id="PTHR44394">
    <property type="entry name" value="BETA-ALANINE-ACTIVATING ENZYME"/>
    <property type="match status" value="1"/>
</dbReference>
<dbReference type="SUPFAM" id="SSF50891">
    <property type="entry name" value="Cyclophilin-like"/>
    <property type="match status" value="1"/>
</dbReference>
<dbReference type="Pfam" id="PF00160">
    <property type="entry name" value="Pro_isomerase"/>
    <property type="match status" value="1"/>
</dbReference>
<dbReference type="InterPro" id="IPR000873">
    <property type="entry name" value="AMP-dep_synth/lig_dom"/>
</dbReference>
<dbReference type="AlphaFoldDB" id="A0A7R8CZS6"/>
<dbReference type="EC" id="5.2.1.8" evidence="4"/>
<dbReference type="InterPro" id="IPR002372">
    <property type="entry name" value="PQQ_rpt_dom"/>
</dbReference>
<feature type="domain" description="PPIase cyclophilin-type" evidence="1">
    <location>
        <begin position="3"/>
        <end position="95"/>
    </location>
</feature>
<feature type="domain" description="AMP-dependent synthetase/ligase" evidence="2">
    <location>
        <begin position="112"/>
        <end position="311"/>
    </location>
</feature>
<dbReference type="GO" id="GO:0043041">
    <property type="term" value="P:amino acid activation for nonribosomal peptide biosynthetic process"/>
    <property type="evidence" value="ECO:0007669"/>
    <property type="project" value="TreeGrafter"/>
</dbReference>
<dbReference type="InterPro" id="IPR018391">
    <property type="entry name" value="PQQ_b-propeller_rpt"/>
</dbReference>
<evidence type="ECO:0000259" key="2">
    <source>
        <dbReference type="Pfam" id="PF00501"/>
    </source>
</evidence>